<comment type="caution">
    <text evidence="4">The sequence shown here is derived from an EMBL/GenBank/DDBJ whole genome shotgun (WGS) entry which is preliminary data.</text>
</comment>
<dbReference type="PROSITE" id="PS51375">
    <property type="entry name" value="PPR"/>
    <property type="match status" value="2"/>
</dbReference>
<evidence type="ECO:0000256" key="2">
    <source>
        <dbReference type="PROSITE-ProRule" id="PRU00708"/>
    </source>
</evidence>
<evidence type="ECO:0000313" key="4">
    <source>
        <dbReference type="EMBL" id="KAL2486904.1"/>
    </source>
</evidence>
<dbReference type="Gene3D" id="1.25.40.10">
    <property type="entry name" value="Tetratricopeptide repeat domain"/>
    <property type="match status" value="1"/>
</dbReference>
<keyword evidence="3" id="KW-1133">Transmembrane helix</keyword>
<dbReference type="InterPro" id="IPR002885">
    <property type="entry name" value="PPR_rpt"/>
</dbReference>
<keyword evidence="1" id="KW-0677">Repeat</keyword>
<evidence type="ECO:0000256" key="1">
    <source>
        <dbReference type="ARBA" id="ARBA00022737"/>
    </source>
</evidence>
<evidence type="ECO:0000256" key="3">
    <source>
        <dbReference type="SAM" id="Phobius"/>
    </source>
</evidence>
<keyword evidence="3" id="KW-0472">Membrane</keyword>
<sequence>MAAEETEAAVEEVEAAAAAAVAVAVVGVVVAAALGFSVRPILLHVEMMTEGVEPDTYTFPFVLSACAKSLRLFEGIQIHASVLKMGIQDDIFISNSLIHFYGECGEIDEAKRVFDKMYERNVVSWTSLICGYARMDQPKEAVSLFFEMVREGIWPNEVTVVCVISACAKLGDLDLGKSVCAHIQESRLTFNAVMVNALVDMYMKCGDIEMAKHLFR</sequence>
<feature type="repeat" description="PPR" evidence="2">
    <location>
        <begin position="90"/>
        <end position="120"/>
    </location>
</feature>
<protein>
    <submittedName>
        <fullName evidence="4">Pentatricopeptide repeat-containing protein</fullName>
    </submittedName>
</protein>
<gene>
    <name evidence="4" type="ORF">Adt_31660</name>
</gene>
<feature type="repeat" description="PPR" evidence="2">
    <location>
        <begin position="121"/>
        <end position="155"/>
    </location>
</feature>
<dbReference type="AlphaFoldDB" id="A0ABD1REQ7"/>
<dbReference type="FunFam" id="1.25.40.10:FF:000427">
    <property type="entry name" value="Pentatricopeptide repeat-containing protein chloroplastic"/>
    <property type="match status" value="1"/>
</dbReference>
<dbReference type="PANTHER" id="PTHR24015">
    <property type="entry name" value="OS07G0578800 PROTEIN-RELATED"/>
    <property type="match status" value="1"/>
</dbReference>
<dbReference type="PANTHER" id="PTHR24015:SF548">
    <property type="entry name" value="OS08G0340900 PROTEIN"/>
    <property type="match status" value="1"/>
</dbReference>
<dbReference type="InterPro" id="IPR046960">
    <property type="entry name" value="PPR_At4g14850-like_plant"/>
</dbReference>
<dbReference type="NCBIfam" id="TIGR00756">
    <property type="entry name" value="PPR"/>
    <property type="match status" value="2"/>
</dbReference>
<dbReference type="EMBL" id="JBFOLK010000009">
    <property type="protein sequence ID" value="KAL2486904.1"/>
    <property type="molecule type" value="Genomic_DNA"/>
</dbReference>
<feature type="transmembrane region" description="Helical" evidence="3">
    <location>
        <begin position="15"/>
        <end position="38"/>
    </location>
</feature>
<dbReference type="Proteomes" id="UP001604336">
    <property type="component" value="Unassembled WGS sequence"/>
</dbReference>
<reference evidence="5" key="1">
    <citation type="submission" date="2024-07" db="EMBL/GenBank/DDBJ databases">
        <title>Two chromosome-level genome assemblies of Korean endemic species Abeliophyllum distichum and Forsythia ovata (Oleaceae).</title>
        <authorList>
            <person name="Jang H."/>
        </authorList>
    </citation>
    <scope>NUCLEOTIDE SEQUENCE [LARGE SCALE GENOMIC DNA]</scope>
</reference>
<dbReference type="Pfam" id="PF01535">
    <property type="entry name" value="PPR"/>
    <property type="match status" value="1"/>
</dbReference>
<keyword evidence="5" id="KW-1185">Reference proteome</keyword>
<name>A0ABD1REQ7_9LAMI</name>
<accession>A0ABD1REQ7</accession>
<dbReference type="Pfam" id="PF13041">
    <property type="entry name" value="PPR_2"/>
    <property type="match status" value="1"/>
</dbReference>
<evidence type="ECO:0000313" key="5">
    <source>
        <dbReference type="Proteomes" id="UP001604336"/>
    </source>
</evidence>
<keyword evidence="3" id="KW-0812">Transmembrane</keyword>
<proteinExistence type="predicted"/>
<organism evidence="4 5">
    <name type="scientific">Abeliophyllum distichum</name>
    <dbReference type="NCBI Taxonomy" id="126358"/>
    <lineage>
        <taxon>Eukaryota</taxon>
        <taxon>Viridiplantae</taxon>
        <taxon>Streptophyta</taxon>
        <taxon>Embryophyta</taxon>
        <taxon>Tracheophyta</taxon>
        <taxon>Spermatophyta</taxon>
        <taxon>Magnoliopsida</taxon>
        <taxon>eudicotyledons</taxon>
        <taxon>Gunneridae</taxon>
        <taxon>Pentapetalae</taxon>
        <taxon>asterids</taxon>
        <taxon>lamiids</taxon>
        <taxon>Lamiales</taxon>
        <taxon>Oleaceae</taxon>
        <taxon>Forsythieae</taxon>
        <taxon>Abeliophyllum</taxon>
    </lineage>
</organism>
<dbReference type="InterPro" id="IPR011990">
    <property type="entry name" value="TPR-like_helical_dom_sf"/>
</dbReference>